<name>A0A1C3X376_9HYPH</name>
<dbReference type="Pfam" id="PF01425">
    <property type="entry name" value="Amidase"/>
    <property type="match status" value="1"/>
</dbReference>
<dbReference type="AlphaFoldDB" id="A0A1C3X376"/>
<evidence type="ECO:0000259" key="2">
    <source>
        <dbReference type="Pfam" id="PF01425"/>
    </source>
</evidence>
<dbReference type="InterPro" id="IPR000120">
    <property type="entry name" value="Amidase"/>
</dbReference>
<dbReference type="Proteomes" id="UP000199205">
    <property type="component" value="Unassembled WGS sequence"/>
</dbReference>
<dbReference type="PANTHER" id="PTHR11895">
    <property type="entry name" value="TRANSAMIDASE"/>
    <property type="match status" value="1"/>
</dbReference>
<proteinExistence type="inferred from homology"/>
<keyword evidence="3" id="KW-0808">Transferase</keyword>
<dbReference type="PANTHER" id="PTHR11895:SF7">
    <property type="entry name" value="GLUTAMYL-TRNA(GLN) AMIDOTRANSFERASE SUBUNIT A, MITOCHONDRIAL"/>
    <property type="match status" value="1"/>
</dbReference>
<accession>A0A1C3X376</accession>
<dbReference type="SUPFAM" id="SSF75304">
    <property type="entry name" value="Amidase signature (AS) enzymes"/>
    <property type="match status" value="1"/>
</dbReference>
<organism evidence="3 4">
    <name type="scientific">Rhizobium lusitanum</name>
    <dbReference type="NCBI Taxonomy" id="293958"/>
    <lineage>
        <taxon>Bacteria</taxon>
        <taxon>Pseudomonadati</taxon>
        <taxon>Pseudomonadota</taxon>
        <taxon>Alphaproteobacteria</taxon>
        <taxon>Hyphomicrobiales</taxon>
        <taxon>Rhizobiaceae</taxon>
        <taxon>Rhizobium/Agrobacterium group</taxon>
        <taxon>Rhizobium</taxon>
    </lineage>
</organism>
<comment type="similarity">
    <text evidence="1">Belongs to the amidase family.</text>
</comment>
<dbReference type="EMBL" id="FMAF01000023">
    <property type="protein sequence ID" value="SCB46464.1"/>
    <property type="molecule type" value="Genomic_DNA"/>
</dbReference>
<reference evidence="3 4" key="1">
    <citation type="submission" date="2016-08" db="EMBL/GenBank/DDBJ databases">
        <authorList>
            <person name="Seilhamer J.J."/>
        </authorList>
    </citation>
    <scope>NUCLEOTIDE SEQUENCE [LARGE SCALE GENOMIC DNA]</scope>
    <source>
        <strain evidence="3 4">P1-7</strain>
    </source>
</reference>
<dbReference type="OrthoDB" id="9811471at2"/>
<protein>
    <submittedName>
        <fullName evidence="3">Aspartyl-tRNA(Asn)/glutamyl-tRNA(Gln) amidotransferase subunit A</fullName>
    </submittedName>
</protein>
<dbReference type="RefSeq" id="WP_092576372.1">
    <property type="nucleotide sequence ID" value="NZ_FMAF01000023.1"/>
</dbReference>
<evidence type="ECO:0000313" key="3">
    <source>
        <dbReference type="EMBL" id="SCB46464.1"/>
    </source>
</evidence>
<evidence type="ECO:0000256" key="1">
    <source>
        <dbReference type="ARBA" id="ARBA00009199"/>
    </source>
</evidence>
<dbReference type="InterPro" id="IPR036928">
    <property type="entry name" value="AS_sf"/>
</dbReference>
<sequence length="476" mass="49616">MLIDEYPTMTARHIAEQVASGALSARAVLDAAFAALDKVEPVIHAFATLAREEAYKTAGALDQRIARGEPVGPLAGVPVAIKDLVLTKGLRTTFGSNLYADYIPDEDDIVVERLKAADAIILGKTNVSEFGFGAHGNNLLFPATGNPWNTDRSPGGSSAGSAAAVAAGVCPIAIGSDGGGSVRLPAALSGLVGVKAAMGRVPLWPGCRDISLPGVSGWESIEHIGPIARDVADAALMLSVIAGPDPRDRWSIPCADLSWTDIAPLPPGTTVLYWRTWHDQTIEQGLKDATEKAVALLAEACGLQLTVGAPPEIDVHATFKAMVALETDLTGLRKLLKDKPVAVSQAVTALLAESRPFEDATDAITARKAFADEIAKVMSHYDFILTPTLSVTAFAKDQDGPSIIDGKTIAPYEWCPFTSPFNLTGQPAASVPCGLVGGLPIGLQIVGQHLGDAKVLSAAAAFEAVLPKLGRPPIHA</sequence>
<dbReference type="InterPro" id="IPR023631">
    <property type="entry name" value="Amidase_dom"/>
</dbReference>
<gene>
    <name evidence="3" type="ORF">GA0061101_12319</name>
</gene>
<dbReference type="Gene3D" id="3.90.1300.10">
    <property type="entry name" value="Amidase signature (AS) domain"/>
    <property type="match status" value="1"/>
</dbReference>
<evidence type="ECO:0000313" key="4">
    <source>
        <dbReference type="Proteomes" id="UP000199205"/>
    </source>
</evidence>
<feature type="domain" description="Amidase" evidence="2">
    <location>
        <begin position="28"/>
        <end position="456"/>
    </location>
</feature>
<dbReference type="GO" id="GO:0016740">
    <property type="term" value="F:transferase activity"/>
    <property type="evidence" value="ECO:0007669"/>
    <property type="project" value="UniProtKB-KW"/>
</dbReference>